<dbReference type="SUPFAM" id="SSF53335">
    <property type="entry name" value="S-adenosyl-L-methionine-dependent methyltransferases"/>
    <property type="match status" value="1"/>
</dbReference>
<dbReference type="RefSeq" id="WP_127032530.1">
    <property type="nucleotide sequence ID" value="NZ_RZGR01000004.1"/>
</dbReference>
<dbReference type="Proteomes" id="UP000288012">
    <property type="component" value="Unassembled WGS sequence"/>
</dbReference>
<evidence type="ECO:0000256" key="2">
    <source>
        <dbReference type="ARBA" id="ARBA00022603"/>
    </source>
</evidence>
<evidence type="ECO:0000256" key="1">
    <source>
        <dbReference type="ARBA" id="ARBA00010815"/>
    </source>
</evidence>
<dbReference type="Gene3D" id="3.40.50.150">
    <property type="entry name" value="Vaccinia Virus protein VP39"/>
    <property type="match status" value="1"/>
</dbReference>
<organism evidence="7 8">
    <name type="scientific">Legionella septentrionalis</name>
    <dbReference type="NCBI Taxonomy" id="2498109"/>
    <lineage>
        <taxon>Bacteria</taxon>
        <taxon>Pseudomonadati</taxon>
        <taxon>Pseudomonadota</taxon>
        <taxon>Gammaproteobacteria</taxon>
        <taxon>Legionellales</taxon>
        <taxon>Legionellaceae</taxon>
        <taxon>Legionella</taxon>
    </lineage>
</organism>
<dbReference type="EC" id="2.1.1.79" evidence="7"/>
<dbReference type="NCBIfam" id="NF008686">
    <property type="entry name" value="PRK11705.1"/>
    <property type="match status" value="1"/>
</dbReference>
<dbReference type="CDD" id="cd02440">
    <property type="entry name" value="AdoMet_MTases"/>
    <property type="match status" value="1"/>
</dbReference>
<keyword evidence="5" id="KW-0443">Lipid metabolism</keyword>
<evidence type="ECO:0000256" key="3">
    <source>
        <dbReference type="ARBA" id="ARBA00022679"/>
    </source>
</evidence>
<evidence type="ECO:0000313" key="7">
    <source>
        <dbReference type="EMBL" id="RUQ90422.1"/>
    </source>
</evidence>
<sequence>MKKPEEKALTTLLEAAGIAINGTRPWDISVHNPKFYARCLKDGSLGAGEAYMQQWWDCERLDLLFERIARAHLEEKINIPWRVIFKNLLAKIINLQSKRRAKQVGSHYNLGNNLFKAMLDEQMIYSCAYFKDTADLAAAQMAKLELICKKLNLQAGMHLLDIGCGWGGLAKYAAIHYGVKVTGITIAKQQYEWAKASCKGLDIEIKLQDYREIEQTFDRIVSVGMFEHVGFMNYRTFMQLVARSLKDNGLFLLHTIGNNQTNMLADPWIRKYIFPNGMLPSIQQIGQAIEPFFVMEDWQNFGAYYDKTLLAWHENFTRHWGELRSFYDETFYRMWAYYLLSCAGYFRAREMQLWQIVLSKGVDGVYIAPR</sequence>
<dbReference type="PANTHER" id="PTHR43667:SF1">
    <property type="entry name" value="CYCLOPROPANE-FATTY-ACYL-PHOSPHOLIPID SYNTHASE"/>
    <property type="match status" value="1"/>
</dbReference>
<evidence type="ECO:0000256" key="4">
    <source>
        <dbReference type="ARBA" id="ARBA00022691"/>
    </source>
</evidence>
<evidence type="ECO:0000313" key="8">
    <source>
        <dbReference type="Proteomes" id="UP000288012"/>
    </source>
</evidence>
<dbReference type="InterPro" id="IPR003333">
    <property type="entry name" value="CMAS"/>
</dbReference>
<comment type="caution">
    <text evidence="7">The sequence shown here is derived from an EMBL/GenBank/DDBJ whole genome shotgun (WGS) entry which is preliminary data.</text>
</comment>
<dbReference type="AlphaFoldDB" id="A0A3S0V6C6"/>
<dbReference type="GO" id="GO:0008825">
    <property type="term" value="F:cyclopropane-fatty-acyl-phospholipid synthase activity"/>
    <property type="evidence" value="ECO:0007669"/>
    <property type="project" value="UniProtKB-EC"/>
</dbReference>
<gene>
    <name evidence="7" type="ORF">EKM59_02110</name>
</gene>
<keyword evidence="2 7" id="KW-0489">Methyltransferase</keyword>
<feature type="active site" evidence="6">
    <location>
        <position position="342"/>
    </location>
</feature>
<dbReference type="OrthoDB" id="9782855at2"/>
<dbReference type="InterPro" id="IPR050723">
    <property type="entry name" value="CFA/CMAS"/>
</dbReference>
<comment type="similarity">
    <text evidence="1">Belongs to the CFA/CMAS family.</text>
</comment>
<dbReference type="GO" id="GO:0032259">
    <property type="term" value="P:methylation"/>
    <property type="evidence" value="ECO:0007669"/>
    <property type="project" value="UniProtKB-KW"/>
</dbReference>
<dbReference type="GO" id="GO:0008610">
    <property type="term" value="P:lipid biosynthetic process"/>
    <property type="evidence" value="ECO:0007669"/>
    <property type="project" value="InterPro"/>
</dbReference>
<proteinExistence type="inferred from homology"/>
<accession>A0A3S0V6C6</accession>
<dbReference type="PANTHER" id="PTHR43667">
    <property type="entry name" value="CYCLOPROPANE-FATTY-ACYL-PHOSPHOLIPID SYNTHASE"/>
    <property type="match status" value="1"/>
</dbReference>
<dbReference type="EMBL" id="RZGR01000004">
    <property type="protein sequence ID" value="RUQ90422.1"/>
    <property type="molecule type" value="Genomic_DNA"/>
</dbReference>
<dbReference type="Pfam" id="PF02353">
    <property type="entry name" value="CMAS"/>
    <property type="match status" value="1"/>
</dbReference>
<evidence type="ECO:0000256" key="6">
    <source>
        <dbReference type="PIRSR" id="PIRSR003085-1"/>
    </source>
</evidence>
<dbReference type="InterPro" id="IPR029063">
    <property type="entry name" value="SAM-dependent_MTases_sf"/>
</dbReference>
<evidence type="ECO:0000256" key="5">
    <source>
        <dbReference type="ARBA" id="ARBA00023098"/>
    </source>
</evidence>
<dbReference type="PIRSF" id="PIRSF003085">
    <property type="entry name" value="CMAS"/>
    <property type="match status" value="1"/>
</dbReference>
<reference evidence="7 8" key="1">
    <citation type="submission" date="2018-12" db="EMBL/GenBank/DDBJ databases">
        <title>Legionella sp,whole genome shotgun sequence.</title>
        <authorList>
            <person name="Wu H."/>
        </authorList>
    </citation>
    <scope>NUCLEOTIDE SEQUENCE [LARGE SCALE GENOMIC DNA]</scope>
    <source>
        <strain evidence="8">km714</strain>
    </source>
</reference>
<keyword evidence="3 7" id="KW-0808">Transferase</keyword>
<keyword evidence="8" id="KW-1185">Reference proteome</keyword>
<keyword evidence="4" id="KW-0949">S-adenosyl-L-methionine</keyword>
<name>A0A3S0V6C6_9GAMM</name>
<protein>
    <submittedName>
        <fullName evidence="7">Cyclopropane fatty acyl phospholipid synthase</fullName>
        <ecNumber evidence="7">2.1.1.79</ecNumber>
    </submittedName>
</protein>